<dbReference type="SUPFAM" id="SSF53187">
    <property type="entry name" value="Zn-dependent exopeptidases"/>
    <property type="match status" value="1"/>
</dbReference>
<feature type="binding site" evidence="3">
    <location>
        <position position="133"/>
    </location>
    <ligand>
        <name>Mn(2+)</name>
        <dbReference type="ChEBI" id="CHEBI:29035"/>
        <label>2</label>
    </ligand>
</feature>
<evidence type="ECO:0000256" key="4">
    <source>
        <dbReference type="SAM" id="SignalP"/>
    </source>
</evidence>
<feature type="binding site" evidence="3">
    <location>
        <position position="167"/>
    </location>
    <ligand>
        <name>Mn(2+)</name>
        <dbReference type="ChEBI" id="CHEBI:29035"/>
        <label>2</label>
    </ligand>
</feature>
<comment type="similarity">
    <text evidence="1">Belongs to the peptidase M20 family.</text>
</comment>
<evidence type="ECO:0000256" key="1">
    <source>
        <dbReference type="ARBA" id="ARBA00006153"/>
    </source>
</evidence>
<proteinExistence type="inferred from homology"/>
<keyword evidence="3" id="KW-0464">Manganese</keyword>
<dbReference type="Gene3D" id="3.40.630.10">
    <property type="entry name" value="Zn peptidases"/>
    <property type="match status" value="1"/>
</dbReference>
<keyword evidence="2 6" id="KW-0378">Hydrolase</keyword>
<feature type="binding site" evidence="3">
    <location>
        <position position="131"/>
    </location>
    <ligand>
        <name>Mn(2+)</name>
        <dbReference type="ChEBI" id="CHEBI:29035"/>
        <label>2</label>
    </ligand>
</feature>
<dbReference type="GO" id="GO:0016787">
    <property type="term" value="F:hydrolase activity"/>
    <property type="evidence" value="ECO:0007669"/>
    <property type="project" value="UniProtKB-KW"/>
</dbReference>
<gene>
    <name evidence="6" type="ORF">EV148_103371</name>
</gene>
<dbReference type="InterPro" id="IPR017439">
    <property type="entry name" value="Amidohydrolase"/>
</dbReference>
<dbReference type="AlphaFoldDB" id="A0A4R2IAF8"/>
<keyword evidence="7" id="KW-1185">Reference proteome</keyword>
<dbReference type="PANTHER" id="PTHR11014:SF63">
    <property type="entry name" value="METALLOPEPTIDASE, PUTATIVE (AFU_ORTHOLOGUE AFUA_6G09600)-RELATED"/>
    <property type="match status" value="1"/>
</dbReference>
<sequence length="437" mass="45973">MNTPLLAAAFATVFAAAPAHAAGDARAQVEPLLPRITAWRRDLHQHPELSNREVRTSKFVAAELRKLGLEVRTGIARTGVVGILKGGRPGPKLAIRADMDALPVTEEVDLPFASKAKGEYMGKTVGVMHACGHDAHTAMTLGVASVLARQRKDLAGEVMFVFQPAEEGAPAGEEGGAPLMVKDGVFKDFKPDAVFGMHVVSAYPVGDVALRAGGAMASSDTFRITVHGRQAHGATPWKGVDAVVTAAEIVTHAQTIVSRRLDINKDPAVVTFGVFNGGQRFNIVSDTAHLEGTVRAFDEDMRKQALDALKDIAEHVAAANGASVDAEVPAPGSNPVNYNDPALTTRVRASLETAVGREHVLEAQRWTASEDFPQLGQGAHAPSVYFFVGATPAGQDPAAAPTNHSPKFFLDEGALAVGTSAMLQAALDFLGSDPARP</sequence>
<reference evidence="6 7" key="1">
    <citation type="journal article" date="2015" name="Stand. Genomic Sci.">
        <title>Genomic Encyclopedia of Bacterial and Archaeal Type Strains, Phase III: the genomes of soil and plant-associated and newly described type strains.</title>
        <authorList>
            <person name="Whitman W.B."/>
            <person name="Woyke T."/>
            <person name="Klenk H.P."/>
            <person name="Zhou Y."/>
            <person name="Lilburn T.G."/>
            <person name="Beck B.J."/>
            <person name="De Vos P."/>
            <person name="Vandamme P."/>
            <person name="Eisen J.A."/>
            <person name="Garrity G."/>
            <person name="Hugenholtz P."/>
            <person name="Kyrpides N.C."/>
        </authorList>
    </citation>
    <scope>NUCLEOTIDE SEQUENCE [LARGE SCALE GENOMIC DNA]</scope>
    <source>
        <strain evidence="6 7">A3</strain>
    </source>
</reference>
<dbReference type="Gene3D" id="3.30.70.360">
    <property type="match status" value="1"/>
</dbReference>
<accession>A0A4R2IAF8</accession>
<organism evidence="6 7">
    <name type="scientific">Dokdonella fugitiva</name>
    <dbReference type="NCBI Taxonomy" id="328517"/>
    <lineage>
        <taxon>Bacteria</taxon>
        <taxon>Pseudomonadati</taxon>
        <taxon>Pseudomonadota</taxon>
        <taxon>Gammaproteobacteria</taxon>
        <taxon>Lysobacterales</taxon>
        <taxon>Rhodanobacteraceae</taxon>
        <taxon>Dokdonella</taxon>
    </lineage>
</organism>
<dbReference type="PIRSF" id="PIRSF005962">
    <property type="entry name" value="Pept_M20D_amidohydro"/>
    <property type="match status" value="1"/>
</dbReference>
<dbReference type="Pfam" id="PF07687">
    <property type="entry name" value="M20_dimer"/>
    <property type="match status" value="1"/>
</dbReference>
<dbReference type="FunFam" id="3.30.70.360:FF:000014">
    <property type="entry name" value="N-acyl-L-amino acid amidohydrolase"/>
    <property type="match status" value="1"/>
</dbReference>
<evidence type="ECO:0000313" key="6">
    <source>
        <dbReference type="EMBL" id="TCO41451.1"/>
    </source>
</evidence>
<dbReference type="InterPro" id="IPR036264">
    <property type="entry name" value="Bact_exopeptidase_dim_dom"/>
</dbReference>
<dbReference type="RefSeq" id="WP_241988029.1">
    <property type="nucleotide sequence ID" value="NZ_SLWQ01000003.1"/>
</dbReference>
<feature type="signal peptide" evidence="4">
    <location>
        <begin position="1"/>
        <end position="21"/>
    </location>
</feature>
<evidence type="ECO:0000313" key="7">
    <source>
        <dbReference type="Proteomes" id="UP000294862"/>
    </source>
</evidence>
<dbReference type="Pfam" id="PF01546">
    <property type="entry name" value="Peptidase_M20"/>
    <property type="match status" value="1"/>
</dbReference>
<dbReference type="PANTHER" id="PTHR11014">
    <property type="entry name" value="PEPTIDASE M20 FAMILY MEMBER"/>
    <property type="match status" value="1"/>
</dbReference>
<keyword evidence="3" id="KW-0479">Metal-binding</keyword>
<keyword evidence="4" id="KW-0732">Signal</keyword>
<dbReference type="InterPro" id="IPR002933">
    <property type="entry name" value="Peptidase_M20"/>
</dbReference>
<evidence type="ECO:0000256" key="3">
    <source>
        <dbReference type="PIRSR" id="PIRSR005962-1"/>
    </source>
</evidence>
<comment type="cofactor">
    <cofactor evidence="3">
        <name>Mn(2+)</name>
        <dbReference type="ChEBI" id="CHEBI:29035"/>
    </cofactor>
    <text evidence="3">The Mn(2+) ion enhances activity.</text>
</comment>
<evidence type="ECO:0000256" key="2">
    <source>
        <dbReference type="ARBA" id="ARBA00022801"/>
    </source>
</evidence>
<dbReference type="EMBL" id="SLWQ01000003">
    <property type="protein sequence ID" value="TCO41451.1"/>
    <property type="molecule type" value="Genomic_DNA"/>
</dbReference>
<feature type="binding site" evidence="3">
    <location>
        <position position="198"/>
    </location>
    <ligand>
        <name>Mn(2+)</name>
        <dbReference type="ChEBI" id="CHEBI:29035"/>
        <label>2</label>
    </ligand>
</feature>
<dbReference type="Proteomes" id="UP000294862">
    <property type="component" value="Unassembled WGS sequence"/>
</dbReference>
<feature type="chain" id="PRO_5020510830" evidence="4">
    <location>
        <begin position="22"/>
        <end position="437"/>
    </location>
</feature>
<dbReference type="GO" id="GO:0046872">
    <property type="term" value="F:metal ion binding"/>
    <property type="evidence" value="ECO:0007669"/>
    <property type="project" value="UniProtKB-KW"/>
</dbReference>
<protein>
    <submittedName>
        <fullName evidence="6">Amidohydrolase</fullName>
    </submittedName>
</protein>
<evidence type="ECO:0000259" key="5">
    <source>
        <dbReference type="Pfam" id="PF07687"/>
    </source>
</evidence>
<dbReference type="InterPro" id="IPR011650">
    <property type="entry name" value="Peptidase_M20_dimer"/>
</dbReference>
<dbReference type="NCBIfam" id="TIGR01891">
    <property type="entry name" value="amidohydrolases"/>
    <property type="match status" value="1"/>
</dbReference>
<name>A0A4R2IAF8_9GAMM</name>
<feature type="domain" description="Peptidase M20 dimerisation" evidence="5">
    <location>
        <begin position="220"/>
        <end position="318"/>
    </location>
</feature>
<dbReference type="SUPFAM" id="SSF55031">
    <property type="entry name" value="Bacterial exopeptidase dimerisation domain"/>
    <property type="match status" value="1"/>
</dbReference>
<feature type="binding site" evidence="3">
    <location>
        <position position="404"/>
    </location>
    <ligand>
        <name>Mn(2+)</name>
        <dbReference type="ChEBI" id="CHEBI:29035"/>
        <label>2</label>
    </ligand>
</feature>
<comment type="caution">
    <text evidence="6">The sequence shown here is derived from an EMBL/GenBank/DDBJ whole genome shotgun (WGS) entry which is preliminary data.</text>
</comment>